<evidence type="ECO:0000256" key="5">
    <source>
        <dbReference type="ARBA" id="ARBA00022840"/>
    </source>
</evidence>
<evidence type="ECO:0000256" key="2">
    <source>
        <dbReference type="ARBA" id="ARBA00022692"/>
    </source>
</evidence>
<dbReference type="PANTHER" id="PTHR24093:SF513">
    <property type="entry name" value="CATION-TRANSPORTING ATPASE I-RELATED"/>
    <property type="match status" value="1"/>
</dbReference>
<keyword evidence="8" id="KW-1133">Transmembrane helix</keyword>
<dbReference type="PRINTS" id="PR00119">
    <property type="entry name" value="CATATPASE"/>
</dbReference>
<comment type="caution">
    <text evidence="13">The sequence shown here is derived from an EMBL/GenBank/DDBJ whole genome shotgun (WGS) entry which is preliminary data.</text>
</comment>
<reference evidence="14" key="1">
    <citation type="journal article" date="2019" name="Int. J. Syst. Evol. Microbiol.">
        <title>The Global Catalogue of Microorganisms (GCM) 10K type strain sequencing project: providing services to taxonomists for standard genome sequencing and annotation.</title>
        <authorList>
            <consortium name="The Broad Institute Genomics Platform"/>
            <consortium name="The Broad Institute Genome Sequencing Center for Infectious Disease"/>
            <person name="Wu L."/>
            <person name="Ma J."/>
        </authorList>
    </citation>
    <scope>NUCLEOTIDE SEQUENCE [LARGE SCALE GENOMIC DNA]</scope>
    <source>
        <strain evidence="14">IBRC-M 10906</strain>
    </source>
</reference>
<dbReference type="PROSITE" id="PS00154">
    <property type="entry name" value="ATPASE_E1_E2"/>
    <property type="match status" value="1"/>
</dbReference>
<dbReference type="InterPro" id="IPR023214">
    <property type="entry name" value="HAD_sf"/>
</dbReference>
<sequence>MKMLGLGVPDPLSLLGTTIGTARGLAGLVRGPRRHVWSCAGKFYIEAHGVHGAGGEQVARRIEQALEERDDVLWARVNAPSSRVIVAVADTRQAKSIEAELVRVVEQAEAPPSGPDEEAAEDELHHPADGARGTRLLPTMLTDAAGIAMSLVTRLAPWAPLPPEVSALTSVVDHHPELRERLAQGRHSHEKADATTSRFSALAQGLSGGGESAFLDAVKRAAQIREARAHERAWCAAESSLVTGPETAAAESCAIERPMPLPEGQVEEYERRVLTLGAAAGAVAVPFAGPRRALALGLSSVPKAAESGRSAFASAVGTILARRGVLVMDRAALRKLDRIDTLVLDHSALETGRAMLRDLVPLPDSDQHAVAEVAWRLFDPAHPKQVQTDGSWRLGPLDELDTAGTETAATTGSAEAAIAEHRARLERQGATGVLGLAKDGRMQAVLALAGEPLPGVHALMVAARRSGLRVVDADKPFTCVRELQDQGAATLLVSDDRRALGASDCGVGVHLDGGAPPWGAHVLVGDDVAAAALLVEAVIGMKAVNAESIRIAQASTGVGVVSALQRGRTNPTSRAMRATTAGAAIAMANAARHARKLAVPEAEAPATEPWHLMPVDAVLERLGTSAAGLSGEAAARRARGRSGGPLGTSLGSAFLAELANPLTPVLAGGAALSAAVGSPVDALLVAGVTGLSALIGSVQQVRTERELAELLSRSSVSATVLRDGEERVVTADDLAPGDVVALTSGDVVPADCRLLDSQGLEVDESSLTGESLPLAKDPAPVVAGHVAERTSMVYEGTTVAAGEATAVVVAVGDDTEAGRSMALARQSAPATGVENRLTELTEKTLPLAVGSAVGVAGLGLLRGVPLRESLGAAVNLAVGSVPEGLPFLVNAAQLAAARRLAAHGALVRNPRSIETLGRVDVLCFDKTGTLTEGKLSVSEIDDGKQRSRIDALGEALRPVVAAALRATPHSADAEDLPHATDRAIVEAGRRLSMTPAAGASGWQPVSSSPFEPSRGYHATIGRTKKGLLLSVKGAPEQVLPRCALDNAARKRLNGRMRALAKSGHRVLAVAERSVDDERFTESTVDGLTFRGFVAISDPVRGSAAPAAAAVRDAGVHIVMITGDHPVTGEAIASEINGHHGELHVVTGAELDELDDDGLRETLPGVDVVARCSPAQKVRIIKAYQSLGKTVAMTGDGANDAPAIRLADVGIALGGHGTPAARAAADLVVTDDRLETIIAALTEGRAMWASVRSALGVLLGGNVGEIGFNVLGAAVTGRSPLNARQLLLVNLLTDLAPALAIALRRPGGASEEELLREGPESSLGRPLYREIGVRAGTTTLGATAAWAIARFTGRRRRADTVALAALVGTQLGQTLLTGARSPSVLGASLGSAAALAAVIQTPGVSQFFGCTPLGPVGWGVALGSAAGASVLGALTV</sequence>
<dbReference type="SFLD" id="SFLDF00027">
    <property type="entry name" value="p-type_atpase"/>
    <property type="match status" value="1"/>
</dbReference>
<comment type="catalytic activity">
    <reaction evidence="10">
        <text>ATP + H2O = ADP + phosphate + H(+)</text>
        <dbReference type="Rhea" id="RHEA:13065"/>
        <dbReference type="ChEBI" id="CHEBI:15377"/>
        <dbReference type="ChEBI" id="CHEBI:15378"/>
        <dbReference type="ChEBI" id="CHEBI:30616"/>
        <dbReference type="ChEBI" id="CHEBI:43474"/>
        <dbReference type="ChEBI" id="CHEBI:456216"/>
    </reaction>
</comment>
<dbReference type="Gene3D" id="1.20.1110.10">
    <property type="entry name" value="Calcium-transporting ATPase, transmembrane domain"/>
    <property type="match status" value="2"/>
</dbReference>
<dbReference type="InterPro" id="IPR023299">
    <property type="entry name" value="ATPase_P-typ_cyto_dom_N"/>
</dbReference>
<evidence type="ECO:0000256" key="11">
    <source>
        <dbReference type="SAM" id="MobiDB-lite"/>
    </source>
</evidence>
<dbReference type="Pfam" id="PF00122">
    <property type="entry name" value="E1-E2_ATPase"/>
    <property type="match status" value="1"/>
</dbReference>
<evidence type="ECO:0000256" key="4">
    <source>
        <dbReference type="ARBA" id="ARBA00022741"/>
    </source>
</evidence>
<comment type="subcellular location">
    <subcellularLocation>
        <location evidence="1">Cell membrane</location>
        <topology evidence="1">Multi-pass membrane protein</topology>
    </subcellularLocation>
</comment>
<dbReference type="Gene3D" id="3.40.1110.10">
    <property type="entry name" value="Calcium-transporting ATPase, cytoplasmic domain N"/>
    <property type="match status" value="1"/>
</dbReference>
<evidence type="ECO:0000256" key="7">
    <source>
        <dbReference type="ARBA" id="ARBA00022967"/>
    </source>
</evidence>
<dbReference type="Gene3D" id="2.70.150.10">
    <property type="entry name" value="Calcium-transporting ATPase, cytoplasmic transduction domain A"/>
    <property type="match status" value="1"/>
</dbReference>
<dbReference type="InterPro" id="IPR044492">
    <property type="entry name" value="P_typ_ATPase_HD_dom"/>
</dbReference>
<keyword evidence="3" id="KW-0479">Metal-binding</keyword>
<organism evidence="13 14">
    <name type="scientific">Prauserella oleivorans</name>
    <dbReference type="NCBI Taxonomy" id="1478153"/>
    <lineage>
        <taxon>Bacteria</taxon>
        <taxon>Bacillati</taxon>
        <taxon>Actinomycetota</taxon>
        <taxon>Actinomycetes</taxon>
        <taxon>Pseudonocardiales</taxon>
        <taxon>Pseudonocardiaceae</taxon>
        <taxon>Prauserella</taxon>
    </lineage>
</organism>
<dbReference type="InterPro" id="IPR001757">
    <property type="entry name" value="P_typ_ATPase"/>
</dbReference>
<evidence type="ECO:0000313" key="14">
    <source>
        <dbReference type="Proteomes" id="UP001597478"/>
    </source>
</evidence>
<dbReference type="InterPro" id="IPR018303">
    <property type="entry name" value="ATPase_P-typ_P_site"/>
</dbReference>
<dbReference type="InterPro" id="IPR008250">
    <property type="entry name" value="ATPase_P-typ_transduc_dom_A_sf"/>
</dbReference>
<keyword evidence="14" id="KW-1185">Reference proteome</keyword>
<evidence type="ECO:0000256" key="3">
    <source>
        <dbReference type="ARBA" id="ARBA00022723"/>
    </source>
</evidence>
<dbReference type="InterPro" id="IPR023298">
    <property type="entry name" value="ATPase_P-typ_TM_dom_sf"/>
</dbReference>
<evidence type="ECO:0000256" key="10">
    <source>
        <dbReference type="ARBA" id="ARBA00049360"/>
    </source>
</evidence>
<feature type="region of interest" description="Disordered" evidence="11">
    <location>
        <begin position="108"/>
        <end position="133"/>
    </location>
</feature>
<name>A0ABW5WDN2_9PSEU</name>
<dbReference type="SFLD" id="SFLDG00002">
    <property type="entry name" value="C1.7:_P-type_atpase_like"/>
    <property type="match status" value="1"/>
</dbReference>
<dbReference type="Pfam" id="PF00689">
    <property type="entry name" value="Cation_ATPase_C"/>
    <property type="match status" value="1"/>
</dbReference>
<evidence type="ECO:0000256" key="1">
    <source>
        <dbReference type="ARBA" id="ARBA00004651"/>
    </source>
</evidence>
<proteinExistence type="predicted"/>
<dbReference type="SUPFAM" id="SSF81665">
    <property type="entry name" value="Calcium ATPase, transmembrane domain M"/>
    <property type="match status" value="1"/>
</dbReference>
<evidence type="ECO:0000256" key="9">
    <source>
        <dbReference type="ARBA" id="ARBA00023136"/>
    </source>
</evidence>
<evidence type="ECO:0000259" key="12">
    <source>
        <dbReference type="SMART" id="SM00831"/>
    </source>
</evidence>
<dbReference type="RefSeq" id="WP_377384388.1">
    <property type="nucleotide sequence ID" value="NZ_JBHSAN010000002.1"/>
</dbReference>
<gene>
    <name evidence="13" type="ORF">ACFS2C_21090</name>
</gene>
<dbReference type="InterPro" id="IPR006068">
    <property type="entry name" value="ATPase_P-typ_cation-transptr_C"/>
</dbReference>
<dbReference type="SUPFAM" id="SSF81653">
    <property type="entry name" value="Calcium ATPase, transduction domain A"/>
    <property type="match status" value="1"/>
</dbReference>
<keyword evidence="5" id="KW-0067">ATP-binding</keyword>
<evidence type="ECO:0000256" key="6">
    <source>
        <dbReference type="ARBA" id="ARBA00022842"/>
    </source>
</evidence>
<dbReference type="Proteomes" id="UP001597478">
    <property type="component" value="Unassembled WGS sequence"/>
</dbReference>
<dbReference type="InterPro" id="IPR036412">
    <property type="entry name" value="HAD-like_sf"/>
</dbReference>
<keyword evidence="7" id="KW-1278">Translocase</keyword>
<keyword evidence="6" id="KW-0460">Magnesium</keyword>
<protein>
    <submittedName>
        <fullName evidence="13">HAD-IC family P-type ATPase</fullName>
    </submittedName>
</protein>
<dbReference type="SFLD" id="SFLDS00003">
    <property type="entry name" value="Haloacid_Dehalogenase"/>
    <property type="match status" value="1"/>
</dbReference>
<dbReference type="EMBL" id="JBHUOF010000038">
    <property type="protein sequence ID" value="MFD2801887.1"/>
    <property type="molecule type" value="Genomic_DNA"/>
</dbReference>
<feature type="domain" description="Cation-transporting P-type ATPase N-terminal" evidence="12">
    <location>
        <begin position="609"/>
        <end position="678"/>
    </location>
</feature>
<keyword evidence="2" id="KW-0812">Transmembrane</keyword>
<evidence type="ECO:0000256" key="8">
    <source>
        <dbReference type="ARBA" id="ARBA00022989"/>
    </source>
</evidence>
<evidence type="ECO:0000313" key="13">
    <source>
        <dbReference type="EMBL" id="MFD2801887.1"/>
    </source>
</evidence>
<accession>A0ABW5WDN2</accession>
<dbReference type="Pfam" id="PF00702">
    <property type="entry name" value="Hydrolase"/>
    <property type="match status" value="1"/>
</dbReference>
<dbReference type="InterPro" id="IPR059000">
    <property type="entry name" value="ATPase_P-type_domA"/>
</dbReference>
<keyword evidence="9" id="KW-0472">Membrane</keyword>
<dbReference type="SUPFAM" id="SSF56784">
    <property type="entry name" value="HAD-like"/>
    <property type="match status" value="1"/>
</dbReference>
<dbReference type="Gene3D" id="3.40.50.1000">
    <property type="entry name" value="HAD superfamily/HAD-like"/>
    <property type="match status" value="2"/>
</dbReference>
<dbReference type="SUPFAM" id="SSF81660">
    <property type="entry name" value="Metal cation-transporting ATPase, ATP-binding domain N"/>
    <property type="match status" value="1"/>
</dbReference>
<dbReference type="SMART" id="SM00831">
    <property type="entry name" value="Cation_ATPase_N"/>
    <property type="match status" value="1"/>
</dbReference>
<dbReference type="PRINTS" id="PR00120">
    <property type="entry name" value="HATPASE"/>
</dbReference>
<dbReference type="PANTHER" id="PTHR24093">
    <property type="entry name" value="CATION TRANSPORTING ATPASE"/>
    <property type="match status" value="1"/>
</dbReference>
<dbReference type="InterPro" id="IPR004014">
    <property type="entry name" value="ATPase_P-typ_cation-transptr_N"/>
</dbReference>
<keyword evidence="4" id="KW-0547">Nucleotide-binding</keyword>
<dbReference type="NCBIfam" id="TIGR01494">
    <property type="entry name" value="ATPase_P-type"/>
    <property type="match status" value="2"/>
</dbReference>